<dbReference type="Gene3D" id="3.30.700.10">
    <property type="entry name" value="Glycoprotein, Type 4 Pilin"/>
    <property type="match status" value="1"/>
</dbReference>
<dbReference type="InterPro" id="IPR012902">
    <property type="entry name" value="N_methyl_site"/>
</dbReference>
<organism evidence="1">
    <name type="scientific">hydrothermal vent metagenome</name>
    <dbReference type="NCBI Taxonomy" id="652676"/>
    <lineage>
        <taxon>unclassified sequences</taxon>
        <taxon>metagenomes</taxon>
        <taxon>ecological metagenomes</taxon>
    </lineage>
</organism>
<evidence type="ECO:0000313" key="1">
    <source>
        <dbReference type="EMBL" id="VAW81361.1"/>
    </source>
</evidence>
<reference evidence="1" key="1">
    <citation type="submission" date="2018-06" db="EMBL/GenBank/DDBJ databases">
        <authorList>
            <person name="Zhirakovskaya E."/>
        </authorList>
    </citation>
    <scope>NUCLEOTIDE SEQUENCE</scope>
</reference>
<proteinExistence type="predicted"/>
<dbReference type="InterPro" id="IPR045584">
    <property type="entry name" value="Pilin-like"/>
</dbReference>
<sequence>MKKQVGFTLIELVAVLVILALLGAMAVPRFANIQNNALEAAQDGSSNAVKSAHAIAIANLKQLPSITVLAAHVGGDGANPTAVATGVQVTINGSDFVVPTFTNSTCDSPTSAVDDIVACVGSI</sequence>
<gene>
    <name evidence="1" type="ORF">MNBD_GAMMA13-937</name>
</gene>
<protein>
    <submittedName>
        <fullName evidence="1">Uncharacterized protein</fullName>
    </submittedName>
</protein>
<dbReference type="Pfam" id="PF07963">
    <property type="entry name" value="N_methyl"/>
    <property type="match status" value="1"/>
</dbReference>
<dbReference type="NCBIfam" id="TIGR02532">
    <property type="entry name" value="IV_pilin_GFxxxE"/>
    <property type="match status" value="1"/>
</dbReference>
<dbReference type="AlphaFoldDB" id="A0A3B0YPJ7"/>
<name>A0A3B0YPJ7_9ZZZZ</name>
<dbReference type="EMBL" id="UOFK01000257">
    <property type="protein sequence ID" value="VAW81361.1"/>
    <property type="molecule type" value="Genomic_DNA"/>
</dbReference>
<dbReference type="SUPFAM" id="SSF54523">
    <property type="entry name" value="Pili subunits"/>
    <property type="match status" value="1"/>
</dbReference>
<accession>A0A3B0YPJ7</accession>